<evidence type="ECO:0000313" key="2">
    <source>
        <dbReference type="EMBL" id="MDQ0148031.1"/>
    </source>
</evidence>
<evidence type="ECO:0008006" key="4">
    <source>
        <dbReference type="Google" id="ProtNLM"/>
    </source>
</evidence>
<feature type="region of interest" description="Disordered" evidence="1">
    <location>
        <begin position="197"/>
        <end position="220"/>
    </location>
</feature>
<accession>A0AAJ1SVV6</accession>
<dbReference type="AlphaFoldDB" id="A0AAJ1SVV6"/>
<proteinExistence type="predicted"/>
<dbReference type="EMBL" id="JAUSTB010000024">
    <property type="protein sequence ID" value="MDQ0148031.1"/>
    <property type="molecule type" value="Genomic_DNA"/>
</dbReference>
<dbReference type="InterPro" id="IPR025449">
    <property type="entry name" value="JetB"/>
</dbReference>
<reference evidence="2 3" key="1">
    <citation type="submission" date="2023-07" db="EMBL/GenBank/DDBJ databases">
        <title>Sorghum-associated microbial communities from plants grown in Nebraska, USA.</title>
        <authorList>
            <person name="Schachtman D."/>
        </authorList>
    </citation>
    <scope>NUCLEOTIDE SEQUENCE [LARGE SCALE GENOMIC DNA]</scope>
    <source>
        <strain evidence="2 3">DS1001</strain>
    </source>
</reference>
<keyword evidence="3" id="KW-1185">Reference proteome</keyword>
<organism evidence="2 3">
    <name type="scientific">Pseudarthrobacter niigatensis</name>
    <dbReference type="NCBI Taxonomy" id="369935"/>
    <lineage>
        <taxon>Bacteria</taxon>
        <taxon>Bacillati</taxon>
        <taxon>Actinomycetota</taxon>
        <taxon>Actinomycetes</taxon>
        <taxon>Micrococcales</taxon>
        <taxon>Micrococcaceae</taxon>
        <taxon>Pseudarthrobacter</taxon>
    </lineage>
</organism>
<protein>
    <recommendedName>
        <fullName evidence="4">DUF4194 domain-containing protein</fullName>
    </recommendedName>
</protein>
<dbReference type="Proteomes" id="UP001239267">
    <property type="component" value="Unassembled WGS sequence"/>
</dbReference>
<sequence length="220" mass="24746">MNVPATADSEARTPEELPAVVTRLFKGVLYSENDEKLWQSLLGLTSHVRDYVAVLGLDLLLDESEGYAFLRSKDDPDGTLPRLIARRSLTFNVSLLLALLRRRMMEFDINSSEVRLIMSEQEIADMVSVFLPESSNEARVLDRLGADIKKVVELGFLRKLRGQADTYEVARILKAYVDAQWLEEFDARLDDYRRTLAGEPPASAEPARATDAARTIGEDQ</sequence>
<name>A0AAJ1SVV6_9MICC</name>
<gene>
    <name evidence="2" type="ORF">J2T23_003960</name>
</gene>
<comment type="caution">
    <text evidence="2">The sequence shown here is derived from an EMBL/GenBank/DDBJ whole genome shotgun (WGS) entry which is preliminary data.</text>
</comment>
<dbReference type="RefSeq" id="WP_307362822.1">
    <property type="nucleotide sequence ID" value="NZ_JAUSTB010000024.1"/>
</dbReference>
<evidence type="ECO:0000256" key="1">
    <source>
        <dbReference type="SAM" id="MobiDB-lite"/>
    </source>
</evidence>
<dbReference type="Pfam" id="PF13835">
    <property type="entry name" value="DUF4194"/>
    <property type="match status" value="1"/>
</dbReference>
<evidence type="ECO:0000313" key="3">
    <source>
        <dbReference type="Proteomes" id="UP001239267"/>
    </source>
</evidence>